<accession>A0A3M6XWA8</accession>
<evidence type="ECO:0000259" key="1">
    <source>
        <dbReference type="Pfam" id="PF09994"/>
    </source>
</evidence>
<dbReference type="Proteomes" id="UP000276864">
    <property type="component" value="Unassembled WGS sequence"/>
</dbReference>
<dbReference type="SUPFAM" id="SSF53474">
    <property type="entry name" value="alpha/beta-Hydrolases"/>
    <property type="match status" value="1"/>
</dbReference>
<dbReference type="InterPro" id="IPR029058">
    <property type="entry name" value="AB_hydrolase_fold"/>
</dbReference>
<reference evidence="5 6" key="1">
    <citation type="journal article" date="2018" name="BMC Genomics">
        <title>Genomic evidence for intraspecific hybridization in a clonal and extremely halotolerant yeast.</title>
        <authorList>
            <person name="Gostincar C."/>
            <person name="Stajich J.E."/>
            <person name="Zupancic J."/>
            <person name="Zalar P."/>
            <person name="Gunde-Cimerman N."/>
        </authorList>
    </citation>
    <scope>NUCLEOTIDE SEQUENCE [LARGE SCALE GENOMIC DNA]</scope>
    <source>
        <strain evidence="4 6">EXF-6651</strain>
        <strain evidence="2 7">EXF-6654</strain>
        <strain evidence="3 5">EXF-6669</strain>
    </source>
</reference>
<dbReference type="InterPro" id="IPR018712">
    <property type="entry name" value="Tle1-like_cat"/>
</dbReference>
<dbReference type="Pfam" id="PF09994">
    <property type="entry name" value="T6SS_Tle1-like_cat"/>
    <property type="match status" value="1"/>
</dbReference>
<evidence type="ECO:0000313" key="2">
    <source>
        <dbReference type="EMBL" id="RMX95119.1"/>
    </source>
</evidence>
<protein>
    <recommendedName>
        <fullName evidence="1">T6SS Phospholipase effector Tle1-like catalytic domain-containing protein</fullName>
    </recommendedName>
</protein>
<sequence>MAVKANSQRVIVLCDGTWCGRETGTQSNIWKLAEAFGINLSGGNNDTVNSRLNFRARYFQGSGTGKPFLYYLFDGVTGSDIQDKCVEAYQYVAENYVPDSQIWMFGLSRGAFTVRCVAGMINNCGIIKPYKEREAVSQLQAASETKSLCGEVYRIYRSPHDEDKPNSPKMKAFRDKWSYSDVEDPNKAPVKFMGIIDTVGSLGIPRLNPGMYAGGEWPEFHDQKVASVVEKVYHAMSLHDRLWIFQPCRASRTEKLISRIEESTTSRSGDAAANEETSSIRKKQLDYQIHERWFPACHYDLGRQQFEFLREGRGEGVHILEWIGSFFFGPNSRSVIPNASSADAVLRWLLEKVDQESGNPHFDRSQSLVGFNDGVHAIRNNPKILSAESLNECSGDVYDQLELYAPGAKLLPRRLLGLASPLIPGSNEFSKIALALRDRRVSCMPNSASDVAASTTVEDYWSDLSAADRLAFQRKYPSKTSELHEEYCPNHEVSSQQS</sequence>
<dbReference type="PANTHER" id="PTHR33840">
    <property type="match status" value="1"/>
</dbReference>
<feature type="domain" description="T6SS Phospholipase effector Tle1-like catalytic" evidence="1">
    <location>
        <begin position="9"/>
        <end position="303"/>
    </location>
</feature>
<organism evidence="2 7">
    <name type="scientific">Hortaea werneckii</name>
    <name type="common">Black yeast</name>
    <name type="synonym">Cladosporium werneckii</name>
    <dbReference type="NCBI Taxonomy" id="91943"/>
    <lineage>
        <taxon>Eukaryota</taxon>
        <taxon>Fungi</taxon>
        <taxon>Dikarya</taxon>
        <taxon>Ascomycota</taxon>
        <taxon>Pezizomycotina</taxon>
        <taxon>Dothideomycetes</taxon>
        <taxon>Dothideomycetidae</taxon>
        <taxon>Mycosphaerellales</taxon>
        <taxon>Teratosphaeriaceae</taxon>
        <taxon>Hortaea</taxon>
    </lineage>
</organism>
<evidence type="ECO:0000313" key="3">
    <source>
        <dbReference type="EMBL" id="RMY20248.1"/>
    </source>
</evidence>
<dbReference type="Proteomes" id="UP000271337">
    <property type="component" value="Unassembled WGS sequence"/>
</dbReference>
<dbReference type="Proteomes" id="UP000282582">
    <property type="component" value="Unassembled WGS sequence"/>
</dbReference>
<comment type="caution">
    <text evidence="2">The sequence shown here is derived from an EMBL/GenBank/DDBJ whole genome shotgun (WGS) entry which is preliminary data.</text>
</comment>
<dbReference type="PANTHER" id="PTHR33840:SF1">
    <property type="entry name" value="TLE1 PHOSPHOLIPASE DOMAIN-CONTAINING PROTEIN"/>
    <property type="match status" value="1"/>
</dbReference>
<gene>
    <name evidence="4" type="ORF">D0866_05693</name>
    <name evidence="3" type="ORF">D0867_04136</name>
    <name evidence="2" type="ORF">D0868_11912</name>
</gene>
<dbReference type="EMBL" id="QWIK01001383">
    <property type="protein sequence ID" value="RMX95119.1"/>
    <property type="molecule type" value="Genomic_DNA"/>
</dbReference>
<dbReference type="AlphaFoldDB" id="A0A3M6XWA8"/>
<evidence type="ECO:0000313" key="6">
    <source>
        <dbReference type="Proteomes" id="UP000276864"/>
    </source>
</evidence>
<dbReference type="OrthoDB" id="59699at2759"/>
<proteinExistence type="predicted"/>
<dbReference type="VEuPathDB" id="FungiDB:BTJ68_13914"/>
<evidence type="ECO:0000313" key="5">
    <source>
        <dbReference type="Proteomes" id="UP000271337"/>
    </source>
</evidence>
<dbReference type="EMBL" id="QWIL01000333">
    <property type="protein sequence ID" value="RMY20248.1"/>
    <property type="molecule type" value="Genomic_DNA"/>
</dbReference>
<dbReference type="EMBL" id="QWIM01000512">
    <property type="protein sequence ID" value="RMY33783.1"/>
    <property type="molecule type" value="Genomic_DNA"/>
</dbReference>
<evidence type="ECO:0000313" key="4">
    <source>
        <dbReference type="EMBL" id="RMY33783.1"/>
    </source>
</evidence>
<evidence type="ECO:0000313" key="7">
    <source>
        <dbReference type="Proteomes" id="UP000282582"/>
    </source>
</evidence>
<name>A0A3M6XWA8_HORWE</name>